<accession>A0A8S0XW84</accession>
<name>A0A8S0XW84_CYCAE</name>
<dbReference type="Proteomes" id="UP000467700">
    <property type="component" value="Unassembled WGS sequence"/>
</dbReference>
<feature type="region of interest" description="Disordered" evidence="2">
    <location>
        <begin position="905"/>
        <end position="925"/>
    </location>
</feature>
<evidence type="ECO:0000256" key="2">
    <source>
        <dbReference type="SAM" id="MobiDB-lite"/>
    </source>
</evidence>
<evidence type="ECO:0000256" key="1">
    <source>
        <dbReference type="ARBA" id="ARBA00022737"/>
    </source>
</evidence>
<dbReference type="InterPro" id="IPR056884">
    <property type="entry name" value="NPHP3-like_N"/>
</dbReference>
<feature type="domain" description="Nephrocystin 3-like N-terminal" evidence="3">
    <location>
        <begin position="66"/>
        <end position="223"/>
    </location>
</feature>
<dbReference type="OrthoDB" id="5967843at2759"/>
<proteinExistence type="predicted"/>
<dbReference type="PANTHER" id="PTHR10039:SF17">
    <property type="entry name" value="FUNGAL STAND N-TERMINAL GOODBYE DOMAIN-CONTAINING PROTEIN-RELATED"/>
    <property type="match status" value="1"/>
</dbReference>
<dbReference type="PANTHER" id="PTHR10039">
    <property type="entry name" value="AMELOGENIN"/>
    <property type="match status" value="1"/>
</dbReference>
<dbReference type="EMBL" id="CACVBS010000057">
    <property type="protein sequence ID" value="CAA7266831.1"/>
    <property type="molecule type" value="Genomic_DNA"/>
</dbReference>
<evidence type="ECO:0000313" key="5">
    <source>
        <dbReference type="Proteomes" id="UP000467700"/>
    </source>
</evidence>
<keyword evidence="1" id="KW-0677">Repeat</keyword>
<dbReference type="Pfam" id="PF24883">
    <property type="entry name" value="NPHP3_N"/>
    <property type="match status" value="1"/>
</dbReference>
<dbReference type="Gene3D" id="3.40.50.300">
    <property type="entry name" value="P-loop containing nucleotide triphosphate hydrolases"/>
    <property type="match status" value="1"/>
</dbReference>
<evidence type="ECO:0000259" key="3">
    <source>
        <dbReference type="Pfam" id="PF24883"/>
    </source>
</evidence>
<dbReference type="SUPFAM" id="SSF52540">
    <property type="entry name" value="P-loop containing nucleoside triphosphate hydrolases"/>
    <property type="match status" value="1"/>
</dbReference>
<gene>
    <name evidence="4" type="ORF">AAE3_LOCUS9190</name>
</gene>
<evidence type="ECO:0000313" key="4">
    <source>
        <dbReference type="EMBL" id="CAA7266831.1"/>
    </source>
</evidence>
<sequence>MAPMFSRPQNVVFTGGSYTHIESTQRGFDILQKHVALGAVHDSGERFDPPRCHPNTRAAILEILLEWARSDTSTSFLQWLYGSAGAGKSAIAQTLAELCASENLLIGDFFFSRMASGRSTEKNLVSTLAYQLVLAIPEARPYVEATIEQDPMIFHRSIEVQFKKLIVNPLLNIPSSDIPLPRLIIIDGLDECQSPNIQCYIIDTLTKSLQNVPINLKIFIASRPEIHICDAFEGVSDHAIIERLDLSMHVDEANADIRCFLENSFQKIKLTHPLRRDIPPSWPSRDTIEKLIQKSSGQFIYASTVVKYSQSLRHLPTQRLKIVLGLGSAPANHSPYEQLDALYTHILENASDVESVLHVISVLEEHKSKFTNDLVPLTPPLLDEVLFRDPGGVRMCLIDVASLITYHLHDQPIHVAHASLIDFLLDRSRSGRFCISDRLASAQDAWTAIYMHMFQHLSLQAPDKYPLYSFLSRFYHAAYEEKHPYITLRSDTQVETSQEIVLRSKSLQGFAYEIPQMEHLLMAFSPFLDTLQHYVHTGPSDALSIYEAEFRVLQKYLKAVLSEYSKNSLLVKLLNVISAVSSLNQRKTTAFSRSLEWFPSYSPEPQKNLVLNDLDIKNLSAFWRPSRIRDIREDHRICSSYSLDFFIYFLKFCELSRTYEDFLSYIEATPPPFVARLLNPGIPRSAWMSSQAQLDRTRHRAALADSSRDPRSPSNIMPTEDDITAVQIILDSGFFQGTIVMIQLPSTRKKKQSRPFTFTALFSPGFFSNGSSETQILVFKPEDQLPLGLIRVLSQTDAKILSLLRKTQKLHSHATPFTGLADIFPDFLPSAANSAHRNGLTKTMMPEKNMDFECVRDPKGPHLSTTDPDILSESNSKLGDESISYVQDDVDHTIGDYGVSVSSGGFGTGEEASRRSQNTTSLSRYSKLADDQPGRLLYTTHPISSILWWIYCSVALTWMSLIRAFRSPA</sequence>
<dbReference type="AlphaFoldDB" id="A0A8S0XW84"/>
<reference evidence="4 5" key="1">
    <citation type="submission" date="2020-01" db="EMBL/GenBank/DDBJ databases">
        <authorList>
            <person name="Gupta K D."/>
        </authorList>
    </citation>
    <scope>NUCLEOTIDE SEQUENCE [LARGE SCALE GENOMIC DNA]</scope>
</reference>
<keyword evidence="5" id="KW-1185">Reference proteome</keyword>
<dbReference type="InterPro" id="IPR027417">
    <property type="entry name" value="P-loop_NTPase"/>
</dbReference>
<protein>
    <recommendedName>
        <fullName evidence="3">Nephrocystin 3-like N-terminal domain-containing protein</fullName>
    </recommendedName>
</protein>
<comment type="caution">
    <text evidence="4">The sequence shown here is derived from an EMBL/GenBank/DDBJ whole genome shotgun (WGS) entry which is preliminary data.</text>
</comment>
<feature type="compositionally biased region" description="Polar residues" evidence="2">
    <location>
        <begin position="915"/>
        <end position="924"/>
    </location>
</feature>
<organism evidence="4 5">
    <name type="scientific">Cyclocybe aegerita</name>
    <name type="common">Black poplar mushroom</name>
    <name type="synonym">Agrocybe aegerita</name>
    <dbReference type="NCBI Taxonomy" id="1973307"/>
    <lineage>
        <taxon>Eukaryota</taxon>
        <taxon>Fungi</taxon>
        <taxon>Dikarya</taxon>
        <taxon>Basidiomycota</taxon>
        <taxon>Agaricomycotina</taxon>
        <taxon>Agaricomycetes</taxon>
        <taxon>Agaricomycetidae</taxon>
        <taxon>Agaricales</taxon>
        <taxon>Agaricineae</taxon>
        <taxon>Bolbitiaceae</taxon>
        <taxon>Cyclocybe</taxon>
    </lineage>
</organism>